<reference evidence="9 10" key="1">
    <citation type="submission" date="2019-06" db="EMBL/GenBank/DDBJ databases">
        <title>Draft genome sequence of the filamentous fungus Phialemoniopsis curvata isolated from diesel fuel.</title>
        <authorList>
            <person name="Varaljay V.A."/>
            <person name="Lyon W.J."/>
            <person name="Crouch A.L."/>
            <person name="Drake C.E."/>
            <person name="Hollomon J.M."/>
            <person name="Nadeau L.J."/>
            <person name="Nunn H.S."/>
            <person name="Stevenson B.S."/>
            <person name="Bojanowski C.L."/>
            <person name="Crookes-Goodson W.J."/>
        </authorList>
    </citation>
    <scope>NUCLEOTIDE SEQUENCE [LARGE SCALE GENOMIC DNA]</scope>
    <source>
        <strain evidence="9 10">D216</strain>
    </source>
</reference>
<comment type="similarity">
    <text evidence="2 6">Belongs to the 6-phosphogluconate dehydrogenase family.</text>
</comment>
<dbReference type="Gene3D" id="3.40.50.720">
    <property type="entry name" value="NAD(P)-binding Rossmann-like Domain"/>
    <property type="match status" value="1"/>
</dbReference>
<dbReference type="STRING" id="1093900.A0A507B9U4"/>
<evidence type="ECO:0000313" key="10">
    <source>
        <dbReference type="Proteomes" id="UP000319257"/>
    </source>
</evidence>
<dbReference type="SUPFAM" id="SSF51735">
    <property type="entry name" value="NAD(P)-binding Rossmann-fold domains"/>
    <property type="match status" value="1"/>
</dbReference>
<dbReference type="Proteomes" id="UP000319257">
    <property type="component" value="Unassembled WGS sequence"/>
</dbReference>
<dbReference type="InterPro" id="IPR036291">
    <property type="entry name" value="NAD(P)-bd_dom_sf"/>
</dbReference>
<dbReference type="GO" id="GO:0004616">
    <property type="term" value="F:phosphogluconate dehydrogenase (decarboxylating) activity"/>
    <property type="evidence" value="ECO:0007669"/>
    <property type="project" value="UniProtKB-EC"/>
</dbReference>
<dbReference type="InterPro" id="IPR008927">
    <property type="entry name" value="6-PGluconate_DH-like_C_sf"/>
</dbReference>
<keyword evidence="6" id="KW-0521">NADP</keyword>
<dbReference type="PANTHER" id="PTHR11811">
    <property type="entry name" value="6-PHOSPHOGLUCONATE DEHYDROGENASE"/>
    <property type="match status" value="1"/>
</dbReference>
<dbReference type="InterPro" id="IPR006115">
    <property type="entry name" value="6PGDH_NADP-bd"/>
</dbReference>
<evidence type="ECO:0000256" key="6">
    <source>
        <dbReference type="PIRNR" id="PIRNR000109"/>
    </source>
</evidence>
<evidence type="ECO:0000313" key="9">
    <source>
        <dbReference type="EMBL" id="TPX15956.1"/>
    </source>
</evidence>
<dbReference type="UniPathway" id="UPA00115">
    <property type="reaction ID" value="UER00410"/>
</dbReference>
<evidence type="ECO:0000259" key="8">
    <source>
        <dbReference type="SMART" id="SM01350"/>
    </source>
</evidence>
<dbReference type="EMBL" id="SKBQ01000001">
    <property type="protein sequence ID" value="TPX15956.1"/>
    <property type="molecule type" value="Genomic_DNA"/>
</dbReference>
<dbReference type="AlphaFoldDB" id="A0A507B9U4"/>
<dbReference type="InterPro" id="IPR006183">
    <property type="entry name" value="Pgluconate_DH"/>
</dbReference>
<dbReference type="Gene3D" id="1.20.5.320">
    <property type="entry name" value="6-Phosphogluconate Dehydrogenase, domain 3"/>
    <property type="match status" value="1"/>
</dbReference>
<feature type="active site" description="Proton acceptor" evidence="7">
    <location>
        <position position="181"/>
    </location>
</feature>
<dbReference type="SMART" id="SM01350">
    <property type="entry name" value="6PGD"/>
    <property type="match status" value="1"/>
</dbReference>
<evidence type="ECO:0000256" key="4">
    <source>
        <dbReference type="ARBA" id="ARBA00023064"/>
    </source>
</evidence>
<dbReference type="EC" id="1.1.1.44" evidence="6"/>
<dbReference type="GO" id="GO:0050661">
    <property type="term" value="F:NADP binding"/>
    <property type="evidence" value="ECO:0007669"/>
    <property type="project" value="InterPro"/>
</dbReference>
<feature type="domain" description="6-phosphogluconate dehydrogenase C-terminal" evidence="8">
    <location>
        <begin position="177"/>
        <end position="487"/>
    </location>
</feature>
<comment type="subunit">
    <text evidence="6">Homodimer.</text>
</comment>
<feature type="active site" description="Proton donor" evidence="7">
    <location>
        <position position="188"/>
    </location>
</feature>
<keyword evidence="10" id="KW-1185">Reference proteome</keyword>
<evidence type="ECO:0000256" key="7">
    <source>
        <dbReference type="PIRSR" id="PIRSR000109-1"/>
    </source>
</evidence>
<protein>
    <recommendedName>
        <fullName evidence="6">6-phosphogluconate dehydrogenase, decarboxylating</fullName>
        <ecNumber evidence="6">1.1.1.44</ecNumber>
    </recommendedName>
</protein>
<dbReference type="GeneID" id="41967737"/>
<dbReference type="SUPFAM" id="SSF48179">
    <property type="entry name" value="6-phosphogluconate dehydrogenase C-terminal domain-like"/>
    <property type="match status" value="1"/>
</dbReference>
<dbReference type="InParanoid" id="A0A507B9U4"/>
<sequence length="495" mass="54512">MLGLGSMGAGMCLLLAEHGYQLFGFDPNQGSVKKLLHDSKAAGLSVEVQSSYEQLCKQVKDGHGPGLFILSTPHGPAVDKLLKEMRPHLDRGDIIVDCGNEHWESTERRQQELSKDGIHLIGCGVSGGYQSARSGPSFSPGGEAEVLDKLMPFFKGIAAKDRQGRPCVRPVGPGSSGHYVKMVHNGIEQGMLSVLSEGWFILVHGLGLSYPAVADVFASWNRDGPLHDCFLIGIAADGLQARNPEGGGFEVDVVRDKVVQDVEDSEGTGNWACEEAMALHMPAATIVTAHMFRYASAYASDRKENREAASGVAALKPGRLRVQSRDDFVALLQRATYFSFLCCFVQGMDLLRAKDRDRGWGLDYTDIMQLWRGGCIIQADGVVDLLDDMYKRHERHRTDDVLADSEVAKELSSQYSAAKQVVLEAVRADLYVPAVSQSLEYYKYMTSTALPTQFMEAQLDYFGEHMFDTWDEPPGEPRTGSHHYEWKAARGKVDE</sequence>
<comment type="pathway">
    <text evidence="1 6">Carbohydrate degradation; pentose phosphate pathway; D-ribulose 5-phosphate from D-glucose 6-phosphate (oxidative stage): step 3/3.</text>
</comment>
<accession>A0A507B9U4</accession>
<dbReference type="InterPro" id="IPR006113">
    <property type="entry name" value="6PGDH_Gnd/GntZ"/>
</dbReference>
<comment type="caution">
    <text evidence="9">The sequence shown here is derived from an EMBL/GenBank/DDBJ whole genome shotgun (WGS) entry which is preliminary data.</text>
</comment>
<comment type="catalytic activity">
    <reaction evidence="6">
        <text>6-phospho-D-gluconate + NADP(+) = D-ribulose 5-phosphate + CO2 + NADPH</text>
        <dbReference type="Rhea" id="RHEA:10116"/>
        <dbReference type="ChEBI" id="CHEBI:16526"/>
        <dbReference type="ChEBI" id="CHEBI:57783"/>
        <dbReference type="ChEBI" id="CHEBI:58121"/>
        <dbReference type="ChEBI" id="CHEBI:58349"/>
        <dbReference type="ChEBI" id="CHEBI:58759"/>
        <dbReference type="EC" id="1.1.1.44"/>
    </reaction>
</comment>
<dbReference type="OrthoDB" id="434986at2759"/>
<dbReference type="Gene3D" id="1.10.1040.10">
    <property type="entry name" value="N-(1-d-carboxylethyl)-l-norvaline Dehydrogenase, domain 2"/>
    <property type="match status" value="1"/>
</dbReference>
<gene>
    <name evidence="9" type="ORF">E0L32_000290</name>
</gene>
<dbReference type="PRINTS" id="PR00076">
    <property type="entry name" value="6PGDHDRGNASE"/>
</dbReference>
<evidence type="ECO:0000256" key="3">
    <source>
        <dbReference type="ARBA" id="ARBA00023002"/>
    </source>
</evidence>
<dbReference type="GO" id="GO:0019521">
    <property type="term" value="P:D-gluconate metabolic process"/>
    <property type="evidence" value="ECO:0007669"/>
    <property type="project" value="UniProtKB-KW"/>
</dbReference>
<comment type="function">
    <text evidence="6">Catalyzes the oxidative decarboxylation of 6-phosphogluconate to ribulose 5-phosphate and CO(2), with concomitant reduction of NADP to NADPH.</text>
</comment>
<dbReference type="Pfam" id="PF03446">
    <property type="entry name" value="NAD_binding_2"/>
    <property type="match status" value="1"/>
</dbReference>
<evidence type="ECO:0000256" key="5">
    <source>
        <dbReference type="ARBA" id="ARBA00023126"/>
    </source>
</evidence>
<dbReference type="InterPro" id="IPR013328">
    <property type="entry name" value="6PGD_dom2"/>
</dbReference>
<keyword evidence="5 6" id="KW-0570">Pentose shunt</keyword>
<organism evidence="9 10">
    <name type="scientific">Thyridium curvatum</name>
    <dbReference type="NCBI Taxonomy" id="1093900"/>
    <lineage>
        <taxon>Eukaryota</taxon>
        <taxon>Fungi</taxon>
        <taxon>Dikarya</taxon>
        <taxon>Ascomycota</taxon>
        <taxon>Pezizomycotina</taxon>
        <taxon>Sordariomycetes</taxon>
        <taxon>Sordariomycetidae</taxon>
        <taxon>Thyridiales</taxon>
        <taxon>Thyridiaceae</taxon>
        <taxon>Thyridium</taxon>
    </lineage>
</organism>
<proteinExistence type="inferred from homology"/>
<keyword evidence="4" id="KW-0311">Gluconate utilization</keyword>
<name>A0A507B9U4_9PEZI</name>
<dbReference type="InterPro" id="IPR006114">
    <property type="entry name" value="6PGDH_C"/>
</dbReference>
<keyword evidence="3 6" id="KW-0560">Oxidoreductase</keyword>
<evidence type="ECO:0000256" key="2">
    <source>
        <dbReference type="ARBA" id="ARBA00008419"/>
    </source>
</evidence>
<dbReference type="PIRSF" id="PIRSF000109">
    <property type="entry name" value="6PGD"/>
    <property type="match status" value="1"/>
</dbReference>
<dbReference type="GO" id="GO:0006098">
    <property type="term" value="P:pentose-phosphate shunt"/>
    <property type="evidence" value="ECO:0007669"/>
    <property type="project" value="UniProtKB-UniPathway"/>
</dbReference>
<dbReference type="Pfam" id="PF00393">
    <property type="entry name" value="6PGD"/>
    <property type="match status" value="1"/>
</dbReference>
<evidence type="ECO:0000256" key="1">
    <source>
        <dbReference type="ARBA" id="ARBA00004874"/>
    </source>
</evidence>
<dbReference type="RefSeq" id="XP_030997667.1">
    <property type="nucleotide sequence ID" value="XM_031137140.1"/>
</dbReference>